<keyword evidence="1" id="KW-0472">Membrane</keyword>
<feature type="transmembrane region" description="Helical" evidence="1">
    <location>
        <begin position="41"/>
        <end position="62"/>
    </location>
</feature>
<dbReference type="InterPro" id="IPR035965">
    <property type="entry name" value="PAS-like_dom_sf"/>
</dbReference>
<dbReference type="Proteomes" id="UP000094707">
    <property type="component" value="Chromosome I"/>
</dbReference>
<dbReference type="PRINTS" id="PR00344">
    <property type="entry name" value="BCTRLSENSOR"/>
</dbReference>
<dbReference type="AlphaFoldDB" id="A0A1D3L434"/>
<feature type="transmembrane region" description="Helical" evidence="1">
    <location>
        <begin position="74"/>
        <end position="93"/>
    </location>
</feature>
<dbReference type="Pfam" id="PF07568">
    <property type="entry name" value="HisKA_2"/>
    <property type="match status" value="1"/>
</dbReference>
<dbReference type="STRING" id="118062.MCBB_1772"/>
<dbReference type="InterPro" id="IPR003594">
    <property type="entry name" value="HATPase_dom"/>
</dbReference>
<proteinExistence type="predicted"/>
<dbReference type="PROSITE" id="PS50109">
    <property type="entry name" value="HIS_KIN"/>
    <property type="match status" value="1"/>
</dbReference>
<protein>
    <submittedName>
        <fullName evidence="4">Putative sensor histidine kinase pdtaS</fullName>
        <ecNumber evidence="4">2.7.13.3</ecNumber>
    </submittedName>
</protein>
<feature type="transmembrane region" description="Helical" evidence="1">
    <location>
        <begin position="12"/>
        <end position="29"/>
    </location>
</feature>
<reference evidence="4 5" key="1">
    <citation type="submission" date="2016-08" db="EMBL/GenBank/DDBJ databases">
        <authorList>
            <person name="Seilhamer J.J."/>
        </authorList>
    </citation>
    <scope>NUCLEOTIDE SEQUENCE [LARGE SCALE GENOMIC DNA]</scope>
    <source>
        <strain evidence="4">Buetzberg</strain>
    </source>
</reference>
<dbReference type="EC" id="2.7.13.3" evidence="4"/>
<dbReference type="Gene3D" id="3.30.450.20">
    <property type="entry name" value="PAS domain"/>
    <property type="match status" value="1"/>
</dbReference>
<feature type="transmembrane region" description="Helical" evidence="1">
    <location>
        <begin position="215"/>
        <end position="232"/>
    </location>
</feature>
<accession>A0A1D3L434</accession>
<dbReference type="Pfam" id="PF02518">
    <property type="entry name" value="HATPase_c"/>
    <property type="match status" value="1"/>
</dbReference>
<dbReference type="InterPro" id="IPR005467">
    <property type="entry name" value="His_kinase_dom"/>
</dbReference>
<feature type="domain" description="Histidine kinase" evidence="2">
    <location>
        <begin position="364"/>
        <end position="558"/>
    </location>
</feature>
<feature type="transmembrane region" description="Helical" evidence="1">
    <location>
        <begin position="182"/>
        <end position="203"/>
    </location>
</feature>
<evidence type="ECO:0000259" key="3">
    <source>
        <dbReference type="PROSITE" id="PS50112"/>
    </source>
</evidence>
<dbReference type="InterPro" id="IPR000014">
    <property type="entry name" value="PAS"/>
</dbReference>
<dbReference type="InterPro" id="IPR004358">
    <property type="entry name" value="Sig_transdc_His_kin-like_C"/>
</dbReference>
<keyword evidence="5" id="KW-1185">Reference proteome</keyword>
<dbReference type="SMART" id="SM00387">
    <property type="entry name" value="HATPase_c"/>
    <property type="match status" value="1"/>
</dbReference>
<dbReference type="GeneID" id="30412610"/>
<dbReference type="PANTHER" id="PTHR43065:SF23">
    <property type="entry name" value="SENSOR HISTIDINE KINASE PDTAS"/>
    <property type="match status" value="1"/>
</dbReference>
<dbReference type="Pfam" id="PF13188">
    <property type="entry name" value="PAS_8"/>
    <property type="match status" value="1"/>
</dbReference>
<dbReference type="CDD" id="cd00130">
    <property type="entry name" value="PAS"/>
    <property type="match status" value="1"/>
</dbReference>
<dbReference type="EMBL" id="LT607756">
    <property type="protein sequence ID" value="SCG86323.1"/>
    <property type="molecule type" value="Genomic_DNA"/>
</dbReference>
<evidence type="ECO:0000256" key="1">
    <source>
        <dbReference type="SAM" id="Phobius"/>
    </source>
</evidence>
<feature type="transmembrane region" description="Helical" evidence="1">
    <location>
        <begin position="149"/>
        <end position="170"/>
    </location>
</feature>
<dbReference type="Gene3D" id="3.30.565.10">
    <property type="entry name" value="Histidine kinase-like ATPase, C-terminal domain"/>
    <property type="match status" value="1"/>
</dbReference>
<dbReference type="Pfam" id="PF16927">
    <property type="entry name" value="HisKA_7TM"/>
    <property type="match status" value="1"/>
</dbReference>
<dbReference type="GO" id="GO:0004673">
    <property type="term" value="F:protein histidine kinase activity"/>
    <property type="evidence" value="ECO:0007669"/>
    <property type="project" value="UniProtKB-EC"/>
</dbReference>
<dbReference type="InterPro" id="IPR036890">
    <property type="entry name" value="HATPase_C_sf"/>
</dbReference>
<dbReference type="PATRIC" id="fig|129848.4.peg.1810"/>
<dbReference type="PANTHER" id="PTHR43065">
    <property type="entry name" value="SENSOR HISTIDINE KINASE"/>
    <property type="match status" value="1"/>
</dbReference>
<sequence>MVMIMNYNYIPYAMVLAISSLIAIFLTFYTWKRKKVPGARYISLALLGVAFWSFSAILVVLSSKISSSIFWSQVSYIGVVSIAPLWLLFAATYTQNDAWFTKSRWLLLWVVPAFVLVLVFTNQWHGLIWPHVVPVHTGSGTVFVYDHGVGAWINVIYSYILMVVGMILLSQTVINSPGLYRYQAGLLLVGALVPMLLNAVYLADIYPDPGMDPTPFAFLVTGFVSAWSLLRFKFLNVMPVAHTTLFKSIEGGVVVLDAQNRVVEVNPAAKQLLGLDGEVLGETAKSVMISFQDFKEPHDGLSMHYEALLKSSKPCWVDVNVKPLCQGNESLLGYLISLNNITQIKTAEERSKKALEENELLMKEIHHRVKNNLTVISSLLSMQSRYVKDKDDLEMFIESQNRAKSMAMIHEMLYNSMGEFKRINFGLYIEKLSRIIFNAYTMDPSRIKLETDLENIQLDVDTAVPLGLILNELISNALKYAFPEGRKGTLRVTFKKEEDTNLLLRVEDDGVGVPEKNGVNGTSLGLILIKSLVEQINGNITVDNKNGLKINIRFHEMDYKKL</sequence>
<organism evidence="4 5">
    <name type="scientific">Methanobacterium congolense</name>
    <dbReference type="NCBI Taxonomy" id="118062"/>
    <lineage>
        <taxon>Archaea</taxon>
        <taxon>Methanobacteriati</taxon>
        <taxon>Methanobacteriota</taxon>
        <taxon>Methanomada group</taxon>
        <taxon>Methanobacteria</taxon>
        <taxon>Methanobacteriales</taxon>
        <taxon>Methanobacteriaceae</taxon>
        <taxon>Methanobacterium</taxon>
    </lineage>
</organism>
<keyword evidence="1" id="KW-0812">Transmembrane</keyword>
<dbReference type="InterPro" id="IPR031621">
    <property type="entry name" value="HisKA_7TM"/>
</dbReference>
<keyword evidence="4" id="KW-0808">Transferase</keyword>
<dbReference type="OrthoDB" id="8127at2157"/>
<feature type="transmembrane region" description="Helical" evidence="1">
    <location>
        <begin position="105"/>
        <end position="129"/>
    </location>
</feature>
<dbReference type="NCBIfam" id="TIGR00229">
    <property type="entry name" value="sensory_box"/>
    <property type="match status" value="1"/>
</dbReference>
<keyword evidence="4" id="KW-0418">Kinase</keyword>
<gene>
    <name evidence="4" type="primary">pdtaS13</name>
    <name evidence="4" type="ORF">MCBB_1772</name>
</gene>
<keyword evidence="1" id="KW-1133">Transmembrane helix</keyword>
<evidence type="ECO:0000259" key="2">
    <source>
        <dbReference type="PROSITE" id="PS50109"/>
    </source>
</evidence>
<dbReference type="InterPro" id="IPR011495">
    <property type="entry name" value="Sig_transdc_His_kin_sub2_dim/P"/>
</dbReference>
<dbReference type="RefSeq" id="WP_071907397.1">
    <property type="nucleotide sequence ID" value="NZ_LT607756.1"/>
</dbReference>
<feature type="domain" description="PAS" evidence="3">
    <location>
        <begin position="245"/>
        <end position="278"/>
    </location>
</feature>
<dbReference type="SUPFAM" id="SSF55874">
    <property type="entry name" value="ATPase domain of HSP90 chaperone/DNA topoisomerase II/histidine kinase"/>
    <property type="match status" value="1"/>
</dbReference>
<dbReference type="PROSITE" id="PS50112">
    <property type="entry name" value="PAS"/>
    <property type="match status" value="1"/>
</dbReference>
<name>A0A1D3L434_9EURY</name>
<dbReference type="KEGG" id="mcub:MCBB_1772"/>
<dbReference type="SUPFAM" id="SSF55785">
    <property type="entry name" value="PYP-like sensor domain (PAS domain)"/>
    <property type="match status" value="1"/>
</dbReference>
<evidence type="ECO:0000313" key="5">
    <source>
        <dbReference type="Proteomes" id="UP000094707"/>
    </source>
</evidence>
<evidence type="ECO:0000313" key="4">
    <source>
        <dbReference type="EMBL" id="SCG86323.1"/>
    </source>
</evidence>